<dbReference type="InterPro" id="IPR007168">
    <property type="entry name" value="Phageshock_PspC_N"/>
</dbReference>
<dbReference type="PANTHER" id="PTHR33885:SF3">
    <property type="entry name" value="PHAGE SHOCK PROTEIN C"/>
    <property type="match status" value="1"/>
</dbReference>
<evidence type="ECO:0000256" key="6">
    <source>
        <dbReference type="SAM" id="Phobius"/>
    </source>
</evidence>
<evidence type="ECO:0000256" key="1">
    <source>
        <dbReference type="ARBA" id="ARBA00004162"/>
    </source>
</evidence>
<evidence type="ECO:0000313" key="8">
    <source>
        <dbReference type="EMBL" id="RID84946.1"/>
    </source>
</evidence>
<evidence type="ECO:0000256" key="3">
    <source>
        <dbReference type="ARBA" id="ARBA00022692"/>
    </source>
</evidence>
<dbReference type="Proteomes" id="UP000265816">
    <property type="component" value="Unassembled WGS sequence"/>
</dbReference>
<dbReference type="Pfam" id="PF04024">
    <property type="entry name" value="PspC"/>
    <property type="match status" value="1"/>
</dbReference>
<gene>
    <name evidence="8" type="ORF">D1970_11445</name>
</gene>
<evidence type="ECO:0000259" key="7">
    <source>
        <dbReference type="Pfam" id="PF04024"/>
    </source>
</evidence>
<evidence type="ECO:0000313" key="9">
    <source>
        <dbReference type="Proteomes" id="UP000265816"/>
    </source>
</evidence>
<dbReference type="EMBL" id="QWVT01000018">
    <property type="protein sequence ID" value="RID84946.1"/>
    <property type="molecule type" value="Genomic_DNA"/>
</dbReference>
<keyword evidence="3 6" id="KW-0812">Transmembrane</keyword>
<protein>
    <submittedName>
        <fullName evidence="8">PspC domain-containing protein</fullName>
    </submittedName>
</protein>
<accession>A0A398BB73</accession>
<feature type="transmembrane region" description="Helical" evidence="6">
    <location>
        <begin position="32"/>
        <end position="57"/>
    </location>
</feature>
<dbReference type="AlphaFoldDB" id="A0A398BB73"/>
<organism evidence="8 9">
    <name type="scientific">Mesobacillus zeae</name>
    <dbReference type="NCBI Taxonomy" id="1917180"/>
    <lineage>
        <taxon>Bacteria</taxon>
        <taxon>Bacillati</taxon>
        <taxon>Bacillota</taxon>
        <taxon>Bacilli</taxon>
        <taxon>Bacillales</taxon>
        <taxon>Bacillaceae</taxon>
        <taxon>Mesobacillus</taxon>
    </lineage>
</organism>
<name>A0A398BB73_9BACI</name>
<feature type="domain" description="Phage shock protein PspC N-terminal" evidence="7">
    <location>
        <begin position="2"/>
        <end position="60"/>
    </location>
</feature>
<comment type="subcellular location">
    <subcellularLocation>
        <location evidence="1">Cell membrane</location>
        <topology evidence="1">Single-pass membrane protein</topology>
    </subcellularLocation>
</comment>
<comment type="caution">
    <text evidence="8">The sequence shown here is derived from an EMBL/GenBank/DDBJ whole genome shotgun (WGS) entry which is preliminary data.</text>
</comment>
<dbReference type="InterPro" id="IPR052027">
    <property type="entry name" value="PspC"/>
</dbReference>
<dbReference type="RefSeq" id="WP_119112999.1">
    <property type="nucleotide sequence ID" value="NZ_CBCSEO010000011.1"/>
</dbReference>
<evidence type="ECO:0000256" key="5">
    <source>
        <dbReference type="ARBA" id="ARBA00023136"/>
    </source>
</evidence>
<sequence>MKIVRSRTNRKIAGIIGGIAQTTGIDATILRIIFIILLITTAFFPLAITYLLLTFIIPKEER</sequence>
<keyword evidence="2" id="KW-1003">Cell membrane</keyword>
<keyword evidence="5 6" id="KW-0472">Membrane</keyword>
<proteinExistence type="predicted"/>
<keyword evidence="9" id="KW-1185">Reference proteome</keyword>
<dbReference type="PANTHER" id="PTHR33885">
    <property type="entry name" value="PHAGE SHOCK PROTEIN C"/>
    <property type="match status" value="1"/>
</dbReference>
<reference evidence="8 9" key="1">
    <citation type="submission" date="2018-08" db="EMBL/GenBank/DDBJ databases">
        <title>Bacillus jemisoniae sp. nov., Bacillus chryseoplanitiae sp. nov., Bacillus resnikiae sp. nov., and Bacillus frankliniae sp. nov., isolated from Viking spacecraft and associated surfaces.</title>
        <authorList>
            <person name="Seuylemezian A."/>
            <person name="Vaishampayan P."/>
        </authorList>
    </citation>
    <scope>NUCLEOTIDE SEQUENCE [LARGE SCALE GENOMIC DNA]</scope>
    <source>
        <strain evidence="8 9">JJ-247</strain>
    </source>
</reference>
<keyword evidence="4 6" id="KW-1133">Transmembrane helix</keyword>
<evidence type="ECO:0000256" key="2">
    <source>
        <dbReference type="ARBA" id="ARBA00022475"/>
    </source>
</evidence>
<dbReference type="GO" id="GO:0005886">
    <property type="term" value="C:plasma membrane"/>
    <property type="evidence" value="ECO:0007669"/>
    <property type="project" value="UniProtKB-SubCell"/>
</dbReference>
<evidence type="ECO:0000256" key="4">
    <source>
        <dbReference type="ARBA" id="ARBA00022989"/>
    </source>
</evidence>